<dbReference type="AlphaFoldDB" id="A0AAV8TJ52"/>
<dbReference type="EMBL" id="JAIWQS010000005">
    <property type="protein sequence ID" value="KAJ8766144.1"/>
    <property type="molecule type" value="Genomic_DNA"/>
</dbReference>
<dbReference type="InterPro" id="IPR002100">
    <property type="entry name" value="TF_MADSbox"/>
</dbReference>
<dbReference type="GO" id="GO:0046983">
    <property type="term" value="F:protein dimerization activity"/>
    <property type="evidence" value="ECO:0007669"/>
    <property type="project" value="InterPro"/>
</dbReference>
<dbReference type="Gene3D" id="3.40.1810.10">
    <property type="entry name" value="Transcription factor, MADS-box"/>
    <property type="match status" value="1"/>
</dbReference>
<reference evidence="7 8" key="1">
    <citation type="submission" date="2021-09" db="EMBL/GenBank/DDBJ databases">
        <title>Genomic insights and catalytic innovation underlie evolution of tropane alkaloids biosynthesis.</title>
        <authorList>
            <person name="Wang Y.-J."/>
            <person name="Tian T."/>
            <person name="Huang J.-P."/>
            <person name="Huang S.-X."/>
        </authorList>
    </citation>
    <scope>NUCLEOTIDE SEQUENCE [LARGE SCALE GENOMIC DNA]</scope>
    <source>
        <strain evidence="7">KIB-2018</strain>
        <tissue evidence="7">Leaf</tissue>
    </source>
</reference>
<evidence type="ECO:0000256" key="3">
    <source>
        <dbReference type="ARBA" id="ARBA00023125"/>
    </source>
</evidence>
<comment type="subcellular location">
    <subcellularLocation>
        <location evidence="1">Nucleus</location>
    </subcellularLocation>
</comment>
<evidence type="ECO:0000259" key="6">
    <source>
        <dbReference type="PROSITE" id="PS50066"/>
    </source>
</evidence>
<dbReference type="InterPro" id="IPR036879">
    <property type="entry name" value="TF_MADSbox_sf"/>
</dbReference>
<dbReference type="GO" id="GO:0005634">
    <property type="term" value="C:nucleus"/>
    <property type="evidence" value="ECO:0007669"/>
    <property type="project" value="UniProtKB-SubCell"/>
</dbReference>
<organism evidence="7 8">
    <name type="scientific">Erythroxylum novogranatense</name>
    <dbReference type="NCBI Taxonomy" id="1862640"/>
    <lineage>
        <taxon>Eukaryota</taxon>
        <taxon>Viridiplantae</taxon>
        <taxon>Streptophyta</taxon>
        <taxon>Embryophyta</taxon>
        <taxon>Tracheophyta</taxon>
        <taxon>Spermatophyta</taxon>
        <taxon>Magnoliopsida</taxon>
        <taxon>eudicotyledons</taxon>
        <taxon>Gunneridae</taxon>
        <taxon>Pentapetalae</taxon>
        <taxon>rosids</taxon>
        <taxon>fabids</taxon>
        <taxon>Malpighiales</taxon>
        <taxon>Erythroxylaceae</taxon>
        <taxon>Erythroxylum</taxon>
    </lineage>
</organism>
<keyword evidence="8" id="KW-1185">Reference proteome</keyword>
<dbReference type="GO" id="GO:0003677">
    <property type="term" value="F:DNA binding"/>
    <property type="evidence" value="ECO:0007669"/>
    <property type="project" value="UniProtKB-KW"/>
</dbReference>
<dbReference type="SUPFAM" id="SSF55455">
    <property type="entry name" value="SRF-like"/>
    <property type="match status" value="1"/>
</dbReference>
<dbReference type="Pfam" id="PF00319">
    <property type="entry name" value="SRF-TF"/>
    <property type="match status" value="1"/>
</dbReference>
<protein>
    <recommendedName>
        <fullName evidence="6">MADS-box domain-containing protein</fullName>
    </recommendedName>
</protein>
<evidence type="ECO:0000256" key="4">
    <source>
        <dbReference type="ARBA" id="ARBA00023163"/>
    </source>
</evidence>
<evidence type="ECO:0000313" key="8">
    <source>
        <dbReference type="Proteomes" id="UP001159364"/>
    </source>
</evidence>
<evidence type="ECO:0000313" key="7">
    <source>
        <dbReference type="EMBL" id="KAJ8766144.1"/>
    </source>
</evidence>
<keyword evidence="3" id="KW-0238">DNA-binding</keyword>
<comment type="caution">
    <text evidence="7">The sequence shown here is derived from an EMBL/GenBank/DDBJ whole genome shotgun (WGS) entry which is preliminary data.</text>
</comment>
<evidence type="ECO:0000256" key="1">
    <source>
        <dbReference type="ARBA" id="ARBA00004123"/>
    </source>
</evidence>
<gene>
    <name evidence="7" type="ORF">K2173_021661</name>
</gene>
<evidence type="ECO:0000256" key="2">
    <source>
        <dbReference type="ARBA" id="ARBA00023015"/>
    </source>
</evidence>
<sequence length="120" mass="14190">MQKRETKMQRRITFSKRREGLFKKCAESKLWKYSSNNPEFLHRKVKTCTKYNLVFNKSQTITFKENTTLELGLTSSTNNLVHKNNSLHNILYMFVMSNQYIHLVCTVFLPSNPGRIGHFQ</sequence>
<keyword evidence="5" id="KW-0539">Nucleus</keyword>
<proteinExistence type="predicted"/>
<dbReference type="PROSITE" id="PS50066">
    <property type="entry name" value="MADS_BOX_2"/>
    <property type="match status" value="1"/>
</dbReference>
<keyword evidence="4" id="KW-0804">Transcription</keyword>
<evidence type="ECO:0000256" key="5">
    <source>
        <dbReference type="ARBA" id="ARBA00023242"/>
    </source>
</evidence>
<name>A0AAV8TJ52_9ROSI</name>
<dbReference type="Proteomes" id="UP001159364">
    <property type="component" value="Linkage Group LG05"/>
</dbReference>
<feature type="domain" description="MADS-box" evidence="6">
    <location>
        <begin position="1"/>
        <end position="27"/>
    </location>
</feature>
<keyword evidence="2" id="KW-0805">Transcription regulation</keyword>
<accession>A0AAV8TJ52</accession>